<gene>
    <name evidence="1" type="ORF">BEI61_03354</name>
</gene>
<evidence type="ECO:0000313" key="1">
    <source>
        <dbReference type="EMBL" id="ODM07464.1"/>
    </source>
</evidence>
<comment type="caution">
    <text evidence="1">The sequence shown here is derived from an EMBL/GenBank/DDBJ whole genome shotgun (WGS) entry which is preliminary data.</text>
</comment>
<dbReference type="Proteomes" id="UP000094067">
    <property type="component" value="Unassembled WGS sequence"/>
</dbReference>
<organism evidence="1 2">
    <name type="scientific">Eisenbergiella tayi</name>
    <dbReference type="NCBI Taxonomy" id="1432052"/>
    <lineage>
        <taxon>Bacteria</taxon>
        <taxon>Bacillati</taxon>
        <taxon>Bacillota</taxon>
        <taxon>Clostridia</taxon>
        <taxon>Lachnospirales</taxon>
        <taxon>Lachnospiraceae</taxon>
        <taxon>Eisenbergiella</taxon>
    </lineage>
</organism>
<accession>A0A1E3AFD9</accession>
<name>A0A1E3AFD9_9FIRM</name>
<dbReference type="AlphaFoldDB" id="A0A1E3AFD9"/>
<dbReference type="EMBL" id="MCGH01000002">
    <property type="protein sequence ID" value="ODM07464.1"/>
    <property type="molecule type" value="Genomic_DNA"/>
</dbReference>
<proteinExistence type="predicted"/>
<dbReference type="PATRIC" id="fig|1432052.4.peg.3735"/>
<protein>
    <submittedName>
        <fullName evidence="1">Uncharacterized protein</fullName>
    </submittedName>
</protein>
<evidence type="ECO:0000313" key="2">
    <source>
        <dbReference type="Proteomes" id="UP000094067"/>
    </source>
</evidence>
<dbReference type="Pfam" id="PF19677">
    <property type="entry name" value="DUF6179"/>
    <property type="match status" value="1"/>
</dbReference>
<reference evidence="1 2" key="1">
    <citation type="submission" date="2016-07" db="EMBL/GenBank/DDBJ databases">
        <title>Characterization of isolates of Eisenbergiella tayi derived from blood cultures, using whole genome sequencing.</title>
        <authorList>
            <person name="Burdz T."/>
            <person name="Wiebe D."/>
            <person name="Huynh C."/>
            <person name="Bernard K."/>
        </authorList>
    </citation>
    <scope>NUCLEOTIDE SEQUENCE [LARGE SCALE GENOMIC DNA]</scope>
    <source>
        <strain evidence="1 2">NML 110608</strain>
    </source>
</reference>
<dbReference type="InterPro" id="IPR045751">
    <property type="entry name" value="DUF6179"/>
</dbReference>
<sequence length="318" mass="36280">MVAYALVFGADRQVWRKALPDCFLIQYRRKACGMRGIDMENERTAGYELEELLPVAAWLTDKYTSKESSSVTYETAAALMEAVCYCIQECFSQNTNGILSVEKGIHARQAYEKGYLNVLEKAGKAKELYEKLIVDFEDYGCLNYRETIIKGLPAFFMKYDARFRPQDHILTLDYPDLLPGEPLSGVDRIYSYLLHITMEKKLLEQFPRQAVCGLLESLQPDYKNLYMDNICYPVLLHALICMIGDCPIRELQAGREEKKILRIYLEGDSLDKAAEKVRALLGMLVSQMEGMGQEEQDYFAGIGRELAVRMMQAAKSAK</sequence>